<sequence length="140" mass="16501">MPSCYAYECNHDSRKANLACKYYRFPQDHKPFGKSGMKLSGNFTVRDCLDKAKVPCRILKYHLYSGKMSLVGIPHFRHSSKASYKLKSVQQMGLDFFQFLQEFEKSLQQRMSSKICIPTHLFEHYFTSKRIEARLKVKCW</sequence>
<proteinExistence type="predicted"/>
<protein>
    <submittedName>
        <fullName evidence="1">Uncharacterized protein</fullName>
    </submittedName>
</protein>
<name>A0A8D8QW03_9HEMI</name>
<dbReference type="EMBL" id="HBUF01101880">
    <property type="protein sequence ID" value="CAG6638264.1"/>
    <property type="molecule type" value="Transcribed_RNA"/>
</dbReference>
<dbReference type="AlphaFoldDB" id="A0A8D8QW03"/>
<evidence type="ECO:0000313" key="1">
    <source>
        <dbReference type="EMBL" id="CAG6638264.1"/>
    </source>
</evidence>
<reference evidence="1" key="1">
    <citation type="submission" date="2021-05" db="EMBL/GenBank/DDBJ databases">
        <authorList>
            <person name="Alioto T."/>
            <person name="Alioto T."/>
            <person name="Gomez Garrido J."/>
        </authorList>
    </citation>
    <scope>NUCLEOTIDE SEQUENCE</scope>
</reference>
<accession>A0A8D8QW03</accession>
<organism evidence="1">
    <name type="scientific">Cacopsylla melanoneura</name>
    <dbReference type="NCBI Taxonomy" id="428564"/>
    <lineage>
        <taxon>Eukaryota</taxon>
        <taxon>Metazoa</taxon>
        <taxon>Ecdysozoa</taxon>
        <taxon>Arthropoda</taxon>
        <taxon>Hexapoda</taxon>
        <taxon>Insecta</taxon>
        <taxon>Pterygota</taxon>
        <taxon>Neoptera</taxon>
        <taxon>Paraneoptera</taxon>
        <taxon>Hemiptera</taxon>
        <taxon>Sternorrhyncha</taxon>
        <taxon>Psylloidea</taxon>
        <taxon>Psyllidae</taxon>
        <taxon>Psyllinae</taxon>
        <taxon>Cacopsylla</taxon>
    </lineage>
</organism>